<evidence type="ECO:0000313" key="4">
    <source>
        <dbReference type="Proteomes" id="UP000290288"/>
    </source>
</evidence>
<feature type="region of interest" description="Disordered" evidence="2">
    <location>
        <begin position="90"/>
        <end position="132"/>
    </location>
</feature>
<protein>
    <submittedName>
        <fullName evidence="3">Uncharacterized protein</fullName>
    </submittedName>
</protein>
<feature type="compositionally biased region" description="Basic and acidic residues" evidence="2">
    <location>
        <begin position="365"/>
        <end position="380"/>
    </location>
</feature>
<dbReference type="AlphaFoldDB" id="A0A4Q2DC48"/>
<evidence type="ECO:0000256" key="2">
    <source>
        <dbReference type="SAM" id="MobiDB-lite"/>
    </source>
</evidence>
<gene>
    <name evidence="3" type="ORF">EST38_g9867</name>
</gene>
<evidence type="ECO:0000313" key="3">
    <source>
        <dbReference type="EMBL" id="RXW15985.1"/>
    </source>
</evidence>
<dbReference type="STRING" id="2316362.A0A4Q2DC48"/>
<feature type="region of interest" description="Disordered" evidence="2">
    <location>
        <begin position="407"/>
        <end position="469"/>
    </location>
</feature>
<proteinExistence type="predicted"/>
<evidence type="ECO:0000256" key="1">
    <source>
        <dbReference type="SAM" id="Coils"/>
    </source>
</evidence>
<feature type="coiled-coil region" evidence="1">
    <location>
        <begin position="521"/>
        <end position="555"/>
    </location>
</feature>
<name>A0A4Q2DC48_9AGAR</name>
<feature type="region of interest" description="Disordered" evidence="2">
    <location>
        <begin position="362"/>
        <end position="387"/>
    </location>
</feature>
<feature type="coiled-coil region" evidence="1">
    <location>
        <begin position="209"/>
        <end position="260"/>
    </location>
</feature>
<dbReference type="EMBL" id="SDEE01000486">
    <property type="protein sequence ID" value="RXW15985.1"/>
    <property type="molecule type" value="Genomic_DNA"/>
</dbReference>
<reference evidence="3 4" key="1">
    <citation type="submission" date="2019-01" db="EMBL/GenBank/DDBJ databases">
        <title>Draft genome sequence of Psathyrella aberdarensis IHI B618.</title>
        <authorList>
            <person name="Buettner E."/>
            <person name="Kellner H."/>
        </authorList>
    </citation>
    <scope>NUCLEOTIDE SEQUENCE [LARGE SCALE GENOMIC DNA]</scope>
    <source>
        <strain evidence="3 4">IHI B618</strain>
    </source>
</reference>
<dbReference type="OrthoDB" id="8954335at2759"/>
<keyword evidence="4" id="KW-1185">Reference proteome</keyword>
<accession>A0A4Q2DC48</accession>
<feature type="compositionally biased region" description="Basic and acidic residues" evidence="2">
    <location>
        <begin position="407"/>
        <end position="438"/>
    </location>
</feature>
<feature type="compositionally biased region" description="Basic and acidic residues" evidence="2">
    <location>
        <begin position="449"/>
        <end position="464"/>
    </location>
</feature>
<sequence>MKKFKKRVCGGNHLESVVAVTTRWDELFNTEAEETEDSLLQSTGFLKELHDAGVQFFRMGHFGDNAQGDQYRSPLAIIKQLLGLETGGLNDQAQEDKGEAHQERDAEPDGAGSRKHDPQVPANETEPLNQDFGGCMEHIQKTLADLQSATNNAKLEQMETNKDLKKHIGELLSKVCPQWKDWEDQQKSLIAEQLELFGAKQEPKLKDSHSELKQALKISQKERDELQTVRDHERELNNDLNEARQKALDLQTDKVALFEELNKVKSALAEQTTQFEISKMENGSIYTSGLRSQLEELKNYRDLVNASRLETELELERTREAFKGAREELETQALELARLREQAQGKTSESELHTKRIASLETELEEGKKRSEELAEESTRQLDQAQAQTIESERRMQQIISLEAELEGEKKKSEDLVQESTRLRDQLQTKTTESELHTQRIASLETELAGEKRNSEEQARESARLGKRAQAKAIESEQYKQRVASLEKDIGEWKKQGQESTRLRKQLQDKTANGKFSTDRIASLQLELKEWKNTSEEQTRESTRLMKELQNKTAEGELHLKRITSLEADLEEWKQRTKFKCLF</sequence>
<comment type="caution">
    <text evidence="3">The sequence shown here is derived from an EMBL/GenBank/DDBJ whole genome shotgun (WGS) entry which is preliminary data.</text>
</comment>
<organism evidence="3 4">
    <name type="scientific">Candolleomyces aberdarensis</name>
    <dbReference type="NCBI Taxonomy" id="2316362"/>
    <lineage>
        <taxon>Eukaryota</taxon>
        <taxon>Fungi</taxon>
        <taxon>Dikarya</taxon>
        <taxon>Basidiomycota</taxon>
        <taxon>Agaricomycotina</taxon>
        <taxon>Agaricomycetes</taxon>
        <taxon>Agaricomycetidae</taxon>
        <taxon>Agaricales</taxon>
        <taxon>Agaricineae</taxon>
        <taxon>Psathyrellaceae</taxon>
        <taxon>Candolleomyces</taxon>
    </lineage>
</organism>
<dbReference type="Proteomes" id="UP000290288">
    <property type="component" value="Unassembled WGS sequence"/>
</dbReference>
<keyword evidence="1" id="KW-0175">Coiled coil</keyword>
<feature type="compositionally biased region" description="Basic and acidic residues" evidence="2">
    <location>
        <begin position="94"/>
        <end position="118"/>
    </location>
</feature>